<feature type="transmembrane region" description="Helical" evidence="2">
    <location>
        <begin position="44"/>
        <end position="64"/>
    </location>
</feature>
<dbReference type="AlphaFoldDB" id="A0A2V3IN65"/>
<keyword evidence="3" id="KW-0413">Isomerase</keyword>
<proteinExistence type="predicted"/>
<name>A0A2V3IN65_9FLOR</name>
<evidence type="ECO:0000256" key="2">
    <source>
        <dbReference type="SAM" id="Phobius"/>
    </source>
</evidence>
<dbReference type="EMBL" id="NBIV01000158">
    <property type="protein sequence ID" value="PXF42560.1"/>
    <property type="molecule type" value="Genomic_DNA"/>
</dbReference>
<gene>
    <name evidence="3" type="ORF">BWQ96_07722</name>
</gene>
<evidence type="ECO:0000313" key="4">
    <source>
        <dbReference type="Proteomes" id="UP000247409"/>
    </source>
</evidence>
<dbReference type="OrthoDB" id="2111841at2759"/>
<accession>A0A2V3IN65</accession>
<dbReference type="PANTHER" id="PTHR35136">
    <property type="entry name" value="CYCLOEUCALENOL CYCLOISOMERASE"/>
    <property type="match status" value="1"/>
</dbReference>
<keyword evidence="2" id="KW-1133">Transmembrane helix</keyword>
<reference evidence="3 4" key="1">
    <citation type="journal article" date="2018" name="Mol. Biol. Evol.">
        <title>Analysis of the draft genome of the red seaweed Gracilariopsis chorda provides insights into genome size evolution in Rhodophyta.</title>
        <authorList>
            <person name="Lee J."/>
            <person name="Yang E.C."/>
            <person name="Graf L."/>
            <person name="Yang J.H."/>
            <person name="Qiu H."/>
            <person name="Zel Zion U."/>
            <person name="Chan C.X."/>
            <person name="Stephens T.G."/>
            <person name="Weber A.P.M."/>
            <person name="Boo G.H."/>
            <person name="Boo S.M."/>
            <person name="Kim K.M."/>
            <person name="Shin Y."/>
            <person name="Jung M."/>
            <person name="Lee S.J."/>
            <person name="Yim H.S."/>
            <person name="Lee J.H."/>
            <person name="Bhattacharya D."/>
            <person name="Yoon H.S."/>
        </authorList>
    </citation>
    <scope>NUCLEOTIDE SEQUENCE [LARGE SCALE GENOMIC DNA]</scope>
    <source>
        <strain evidence="3 4">SKKU-2015</strain>
        <tissue evidence="3">Whole body</tissue>
    </source>
</reference>
<keyword evidence="2" id="KW-0472">Membrane</keyword>
<evidence type="ECO:0000256" key="1">
    <source>
        <dbReference type="SAM" id="MobiDB-lite"/>
    </source>
</evidence>
<comment type="caution">
    <text evidence="3">The sequence shown here is derived from an EMBL/GenBank/DDBJ whole genome shotgun (WGS) entry which is preliminary data.</text>
</comment>
<feature type="transmembrane region" description="Helical" evidence="2">
    <location>
        <begin position="145"/>
        <end position="168"/>
    </location>
</feature>
<keyword evidence="2" id="KW-0812">Transmembrane</keyword>
<sequence length="364" mass="41513">MAVQRSKLRPKNASDSKPESQKRVRNNGWFANNPSKAYYEKFSLIWAPASMFVLLVLVLGTPLYKYCDKNSYLAITLIGCLPGFVLPVLFPCDADRGKPYSQRFWVKGTIWIAIFGFYGNYFWTHYFYQLLGAKYLFDSYRINDVPVVCFTSTFFYFTFYFSFSNLLLRRLATSIAHLPRYAQSIIWWTNILVLSYVTAVFEAVSIEHFPLYTFDDRESFVTIGSMFYALYFVVGFPMFFALDEYEQEKADATIARNITLQETAVNACGAAAIVTVLLDVWRLTLGSLEQLGSGMTSRLPFVYQSNTTDTICQVSPEHVITMSECAEVAKGWANDQFTKVASSVQHGLAQLDQAISSGWLGYWH</sequence>
<feature type="transmembrane region" description="Helical" evidence="2">
    <location>
        <begin position="180"/>
        <end position="201"/>
    </location>
</feature>
<dbReference type="STRING" id="448386.A0A2V3IN65"/>
<feature type="compositionally biased region" description="Basic residues" evidence="1">
    <location>
        <begin position="1"/>
        <end position="10"/>
    </location>
</feature>
<feature type="compositionally biased region" description="Basic and acidic residues" evidence="1">
    <location>
        <begin position="12"/>
        <end position="22"/>
    </location>
</feature>
<keyword evidence="4" id="KW-1185">Reference proteome</keyword>
<feature type="transmembrane region" description="Helical" evidence="2">
    <location>
        <begin position="70"/>
        <end position="92"/>
    </location>
</feature>
<dbReference type="PANTHER" id="PTHR35136:SF1">
    <property type="entry name" value="CYCLOEUCALENOL CYCLOISOMERASE"/>
    <property type="match status" value="1"/>
</dbReference>
<evidence type="ECO:0000313" key="3">
    <source>
        <dbReference type="EMBL" id="PXF42560.1"/>
    </source>
</evidence>
<dbReference type="Proteomes" id="UP000247409">
    <property type="component" value="Unassembled WGS sequence"/>
</dbReference>
<protein>
    <submittedName>
        <fullName evidence="3">Cycloeucalenol cycloisomerase</fullName>
    </submittedName>
</protein>
<feature type="transmembrane region" description="Helical" evidence="2">
    <location>
        <begin position="221"/>
        <end position="242"/>
    </location>
</feature>
<feature type="transmembrane region" description="Helical" evidence="2">
    <location>
        <begin position="104"/>
        <end position="123"/>
    </location>
</feature>
<feature type="region of interest" description="Disordered" evidence="1">
    <location>
        <begin position="1"/>
        <end position="28"/>
    </location>
</feature>
<dbReference type="InterPro" id="IPR020532">
    <property type="entry name" value="Cycloeucalenol_cycloisomerase"/>
</dbReference>
<organism evidence="3 4">
    <name type="scientific">Gracilariopsis chorda</name>
    <dbReference type="NCBI Taxonomy" id="448386"/>
    <lineage>
        <taxon>Eukaryota</taxon>
        <taxon>Rhodophyta</taxon>
        <taxon>Florideophyceae</taxon>
        <taxon>Rhodymeniophycidae</taxon>
        <taxon>Gracilariales</taxon>
        <taxon>Gracilariaceae</taxon>
        <taxon>Gracilariopsis</taxon>
    </lineage>
</organism>
<dbReference type="GO" id="GO:0047793">
    <property type="term" value="F:cycloeucalenol cycloisomerase activity"/>
    <property type="evidence" value="ECO:0007669"/>
    <property type="project" value="InterPro"/>
</dbReference>